<proteinExistence type="predicted"/>
<reference evidence="1 2" key="1">
    <citation type="submission" date="2015-01" db="EMBL/GenBank/DDBJ databases">
        <title>Lifestyle Evolution in Cyanobacterial Symbionts of Sponges.</title>
        <authorList>
            <person name="Burgsdorf I."/>
            <person name="Slaby B.M."/>
            <person name="Handley K.M."/>
            <person name="Haber M."/>
            <person name="Blom J."/>
            <person name="Marshall C.W."/>
            <person name="Gilbert J.A."/>
            <person name="Hentschel U."/>
            <person name="Steindler L."/>
        </authorList>
    </citation>
    <scope>NUCLEOTIDE SEQUENCE [LARGE SCALE GENOMIC DNA]</scope>
    <source>
        <strain evidence="1">142</strain>
    </source>
</reference>
<organism evidence="1 2">
    <name type="scientific">Candidatus Synechococcus spongiarum 142</name>
    <dbReference type="NCBI Taxonomy" id="1608213"/>
    <lineage>
        <taxon>Bacteria</taxon>
        <taxon>Bacillati</taxon>
        <taxon>Cyanobacteriota</taxon>
        <taxon>Cyanophyceae</taxon>
        <taxon>Synechococcales</taxon>
        <taxon>Synechococcaceae</taxon>
        <taxon>Synechococcus</taxon>
    </lineage>
</organism>
<evidence type="ECO:0008006" key="3">
    <source>
        <dbReference type="Google" id="ProtNLM"/>
    </source>
</evidence>
<comment type="caution">
    <text evidence="1">The sequence shown here is derived from an EMBL/GenBank/DDBJ whole genome shotgun (WGS) entry which is preliminary data.</text>
</comment>
<sequence length="120" mass="13030">MSDPKEILTKSLVDLAVESWRFSKLFGHLLQKLSAGERGRYRGQLSWFQAKLSGALRNAGMRIVNVEGHPFDPGVAATPLNAGGFGADDALIMDRMLEPIVMGSDGLVRMGTVTLKKVES</sequence>
<dbReference type="Proteomes" id="UP000035054">
    <property type="component" value="Unassembled WGS sequence"/>
</dbReference>
<gene>
    <name evidence="1" type="ORF">TH68_05545</name>
</gene>
<dbReference type="EMBL" id="JXUO01000181">
    <property type="protein sequence ID" value="KKZ14197.1"/>
    <property type="molecule type" value="Genomic_DNA"/>
</dbReference>
<accession>A0A6N3XB17</accession>
<evidence type="ECO:0000313" key="1">
    <source>
        <dbReference type="EMBL" id="KKZ14197.1"/>
    </source>
</evidence>
<name>A0A6N3XB17_9SYNE</name>
<protein>
    <recommendedName>
        <fullName evidence="3">Nucleotide exchange factor GrpE</fullName>
    </recommendedName>
</protein>
<dbReference type="AlphaFoldDB" id="A0A6N3XB17"/>
<evidence type="ECO:0000313" key="2">
    <source>
        <dbReference type="Proteomes" id="UP000035054"/>
    </source>
</evidence>